<accession>A0A6N8DKK7</accession>
<dbReference type="InterPro" id="IPR035903">
    <property type="entry name" value="HesB-like_dom_sf"/>
</dbReference>
<proteinExistence type="predicted"/>
<dbReference type="InterPro" id="IPR016092">
    <property type="entry name" value="ATAP"/>
</dbReference>
<dbReference type="Gene3D" id="2.60.300.12">
    <property type="entry name" value="HesB-like domain"/>
    <property type="match status" value="1"/>
</dbReference>
<dbReference type="GO" id="GO:0051537">
    <property type="term" value="F:2 iron, 2 sulfur cluster binding"/>
    <property type="evidence" value="ECO:0007669"/>
    <property type="project" value="UniProtKB-ARBA"/>
</dbReference>
<evidence type="ECO:0000313" key="3">
    <source>
        <dbReference type="Proteomes" id="UP000439113"/>
    </source>
</evidence>
<dbReference type="InterPro" id="IPR017870">
    <property type="entry name" value="FeS_cluster_insertion_CS"/>
</dbReference>
<dbReference type="NCBIfam" id="TIGR00049">
    <property type="entry name" value="iron-sulfur cluster assembly accessory protein"/>
    <property type="match status" value="1"/>
</dbReference>
<evidence type="ECO:0000313" key="2">
    <source>
        <dbReference type="EMBL" id="MTV30917.1"/>
    </source>
</evidence>
<dbReference type="Pfam" id="PF01521">
    <property type="entry name" value="Fe-S_biosyn"/>
    <property type="match status" value="1"/>
</dbReference>
<dbReference type="SUPFAM" id="SSF89360">
    <property type="entry name" value="HesB-like domain"/>
    <property type="match status" value="1"/>
</dbReference>
<dbReference type="OrthoDB" id="9801228at2"/>
<dbReference type="PANTHER" id="PTHR43011:SF1">
    <property type="entry name" value="IRON-SULFUR CLUSTER ASSEMBLY 2 HOMOLOG, MITOCHONDRIAL"/>
    <property type="match status" value="1"/>
</dbReference>
<protein>
    <submittedName>
        <fullName evidence="2">Iron-sulfur cluster assembly accessory protein</fullName>
    </submittedName>
</protein>
<dbReference type="Proteomes" id="UP000439113">
    <property type="component" value="Unassembled WGS sequence"/>
</dbReference>
<dbReference type="GO" id="GO:0016226">
    <property type="term" value="P:iron-sulfur cluster assembly"/>
    <property type="evidence" value="ECO:0007669"/>
    <property type="project" value="InterPro"/>
</dbReference>
<dbReference type="PANTHER" id="PTHR43011">
    <property type="entry name" value="IRON-SULFUR CLUSTER ASSEMBLY 2 HOMOLOG, MITOCHONDRIAL"/>
    <property type="match status" value="1"/>
</dbReference>
<dbReference type="EMBL" id="WNKS01000005">
    <property type="protein sequence ID" value="MTV30917.1"/>
    <property type="molecule type" value="Genomic_DNA"/>
</dbReference>
<dbReference type="GO" id="GO:0051539">
    <property type="term" value="F:4 iron, 4 sulfur cluster binding"/>
    <property type="evidence" value="ECO:0007669"/>
    <property type="project" value="TreeGrafter"/>
</dbReference>
<organism evidence="2 3">
    <name type="scientific">Rhodoblastus acidophilus</name>
    <name type="common">Rhodopseudomonas acidophila</name>
    <dbReference type="NCBI Taxonomy" id="1074"/>
    <lineage>
        <taxon>Bacteria</taxon>
        <taxon>Pseudomonadati</taxon>
        <taxon>Pseudomonadota</taxon>
        <taxon>Alphaproteobacteria</taxon>
        <taxon>Hyphomicrobiales</taxon>
        <taxon>Rhodoblastaceae</taxon>
        <taxon>Rhodoblastus</taxon>
    </lineage>
</organism>
<evidence type="ECO:0000259" key="1">
    <source>
        <dbReference type="Pfam" id="PF01521"/>
    </source>
</evidence>
<gene>
    <name evidence="2" type="ORF">GJ654_07910</name>
</gene>
<comment type="caution">
    <text evidence="2">The sequence shown here is derived from an EMBL/GenBank/DDBJ whole genome shotgun (WGS) entry which is preliminary data.</text>
</comment>
<dbReference type="InterPro" id="IPR000361">
    <property type="entry name" value="ATAP_core_dom"/>
</dbReference>
<dbReference type="GO" id="GO:0005506">
    <property type="term" value="F:iron ion binding"/>
    <property type="evidence" value="ECO:0007669"/>
    <property type="project" value="TreeGrafter"/>
</dbReference>
<sequence>MTDAQQGEIVATEAAKKRVAEILRDEPEGSWLRISVTGGGCSGFQYNFDIAQAAEADDLILGEGEARIAVDRIALDFMQGAKIDFVDDLMGSSFRVENPNATASCGCGTSFAV</sequence>
<dbReference type="RefSeq" id="WP_155445610.1">
    <property type="nucleotide sequence ID" value="NZ_JAOQNR010000004.1"/>
</dbReference>
<reference evidence="2 3" key="1">
    <citation type="submission" date="2019-11" db="EMBL/GenBank/DDBJ databases">
        <title>Whole-genome sequence of a Rhodoblastus acidophilus DSM 142.</title>
        <authorList>
            <person name="Kyndt J.A."/>
            <person name="Meyer T.E."/>
        </authorList>
    </citation>
    <scope>NUCLEOTIDE SEQUENCE [LARGE SCALE GENOMIC DNA]</scope>
    <source>
        <strain evidence="2 3">DSM 142</strain>
    </source>
</reference>
<dbReference type="AlphaFoldDB" id="A0A6N8DKK7"/>
<dbReference type="PROSITE" id="PS01152">
    <property type="entry name" value="HESB"/>
    <property type="match status" value="1"/>
</dbReference>
<feature type="domain" description="Core" evidence="1">
    <location>
        <begin position="11"/>
        <end position="108"/>
    </location>
</feature>
<name>A0A6N8DKK7_RHOAC</name>